<dbReference type="Gramene" id="Manes.09G158800.1.v8.1">
    <property type="protein sequence ID" value="Manes.09G158800.1.v8.1.CDS"/>
    <property type="gene ID" value="Manes.09G158800.v8.1"/>
</dbReference>
<keyword evidence="2 3" id="KW-0694">RNA-binding</keyword>
<dbReference type="OrthoDB" id="5988181at2759"/>
<gene>
    <name evidence="6" type="ORF">MANES_09G158800v8</name>
</gene>
<evidence type="ECO:0000313" key="6">
    <source>
        <dbReference type="EMBL" id="OAY42174.1"/>
    </source>
</evidence>
<feature type="compositionally biased region" description="Polar residues" evidence="4">
    <location>
        <begin position="422"/>
        <end position="441"/>
    </location>
</feature>
<dbReference type="GO" id="GO:0003725">
    <property type="term" value="F:double-stranded RNA binding"/>
    <property type="evidence" value="ECO:0007669"/>
    <property type="project" value="InterPro"/>
</dbReference>
<sequence length="575" mass="62977">MYKNQLQELAQRSCFNLPSYSCIREGPDHAPRFKATVNFNGETFESPAFCSTLRQAEHAAAEVALTTLASRGPSRALAARVLDETGVYKNLLQETAHRAGLKLPVYTTVRSGPGHVPVFSCTVELAGMNFTGEPARTKKQAQKNAAMAAWSALKRLVQHGSSSSSSSSSVENKKGGEEQEQVVIARFLASLQPSELKNSKQSDCHRGKEKFIPVCKDLTPPTPSLYPMQCQNWAYPGFSHEMAIYQMWQQEQLLQLQSRLLTLHVPPAPPPGPQILPYMQSILPQDSRLFVPVREREPVPVGPRITISTSGPLLYCSDNVASDPIREKSKVTIQEIHEEKSEELSECSPSLVPDPPVLSNFNTEARFDDSSHEDEKPKSDAIESKLENVQLGGHHTEQFEKASFRSMASGYTHVDFRVQSLRGSNSSHSTSQYPRRSSLTSCRPPLSVAPPVTIRTMEPRPSSAPPVRIRNMGPVCSVPRARDLAAQVPAPPRMRTGGSLYSGRPQPQRMDFGGLHPCSMAPAVRIRSVVPVCSAPPARKMPTAGQEGASPSKEKEDTVPEDVSAASSELGKLRT</sequence>
<keyword evidence="7" id="KW-1185">Reference proteome</keyword>
<dbReference type="FunFam" id="3.30.160.20:FF:000036">
    <property type="entry name" value="Double-stranded RNA-binding protein 2"/>
    <property type="match status" value="2"/>
</dbReference>
<feature type="region of interest" description="Disordered" evidence="4">
    <location>
        <begin position="422"/>
        <end position="473"/>
    </location>
</feature>
<reference evidence="7" key="1">
    <citation type="journal article" date="2016" name="Nat. Biotechnol.">
        <title>Sequencing wild and cultivated cassava and related species reveals extensive interspecific hybridization and genetic diversity.</title>
        <authorList>
            <person name="Bredeson J.V."/>
            <person name="Lyons J.B."/>
            <person name="Prochnik S.E."/>
            <person name="Wu G.A."/>
            <person name="Ha C.M."/>
            <person name="Edsinger-Gonzales E."/>
            <person name="Grimwood J."/>
            <person name="Schmutz J."/>
            <person name="Rabbi I.Y."/>
            <person name="Egesi C."/>
            <person name="Nauluvula P."/>
            <person name="Lebot V."/>
            <person name="Ndunguru J."/>
            <person name="Mkamilo G."/>
            <person name="Bart R.S."/>
            <person name="Setter T.L."/>
            <person name="Gleadow R.M."/>
            <person name="Kulakow P."/>
            <person name="Ferguson M.E."/>
            <person name="Rounsley S."/>
            <person name="Rokhsar D.S."/>
        </authorList>
    </citation>
    <scope>NUCLEOTIDE SEQUENCE [LARGE SCALE GENOMIC DNA]</scope>
    <source>
        <strain evidence="7">cv. AM560-2</strain>
    </source>
</reference>
<evidence type="ECO:0000259" key="5">
    <source>
        <dbReference type="PROSITE" id="PS50137"/>
    </source>
</evidence>
<dbReference type="InterPro" id="IPR014720">
    <property type="entry name" value="dsRBD_dom"/>
</dbReference>
<evidence type="ECO:0000313" key="7">
    <source>
        <dbReference type="Proteomes" id="UP000091857"/>
    </source>
</evidence>
<dbReference type="Proteomes" id="UP000091857">
    <property type="component" value="Chromosome 9"/>
</dbReference>
<feature type="domain" description="DRBM" evidence="5">
    <location>
        <begin position="1"/>
        <end position="70"/>
    </location>
</feature>
<organism evidence="6 7">
    <name type="scientific">Manihot esculenta</name>
    <name type="common">Cassava</name>
    <name type="synonym">Jatropha manihot</name>
    <dbReference type="NCBI Taxonomy" id="3983"/>
    <lineage>
        <taxon>Eukaryota</taxon>
        <taxon>Viridiplantae</taxon>
        <taxon>Streptophyta</taxon>
        <taxon>Embryophyta</taxon>
        <taxon>Tracheophyta</taxon>
        <taxon>Spermatophyta</taxon>
        <taxon>Magnoliopsida</taxon>
        <taxon>eudicotyledons</taxon>
        <taxon>Gunneridae</taxon>
        <taxon>Pentapetalae</taxon>
        <taxon>rosids</taxon>
        <taxon>fabids</taxon>
        <taxon>Malpighiales</taxon>
        <taxon>Euphorbiaceae</taxon>
        <taxon>Crotonoideae</taxon>
        <taxon>Manihoteae</taxon>
        <taxon>Manihot</taxon>
    </lineage>
</organism>
<protein>
    <recommendedName>
        <fullName evidence="5">DRBM domain-containing protein</fullName>
    </recommendedName>
</protein>
<dbReference type="CDD" id="cd19908">
    <property type="entry name" value="DSRM_AtDRB-like_rpt2"/>
    <property type="match status" value="1"/>
</dbReference>
<dbReference type="SMART" id="SM00358">
    <property type="entry name" value="DSRM"/>
    <property type="match status" value="2"/>
</dbReference>
<dbReference type="PANTHER" id="PTHR46031:SF39">
    <property type="entry name" value="DRBM DOMAIN-CONTAINING PROTEIN"/>
    <property type="match status" value="1"/>
</dbReference>
<dbReference type="Gene3D" id="3.30.160.20">
    <property type="match status" value="2"/>
</dbReference>
<dbReference type="STRING" id="3983.A0A2C9VCY5"/>
<evidence type="ECO:0000256" key="1">
    <source>
        <dbReference type="ARBA" id="ARBA00022737"/>
    </source>
</evidence>
<dbReference type="PANTHER" id="PTHR46031">
    <property type="match status" value="1"/>
</dbReference>
<evidence type="ECO:0000256" key="3">
    <source>
        <dbReference type="PROSITE-ProRule" id="PRU00266"/>
    </source>
</evidence>
<evidence type="ECO:0000256" key="4">
    <source>
        <dbReference type="SAM" id="MobiDB-lite"/>
    </source>
</evidence>
<dbReference type="InterPro" id="IPR044451">
    <property type="entry name" value="AtDRB-like_DSRM_2"/>
</dbReference>
<dbReference type="SUPFAM" id="SSF54768">
    <property type="entry name" value="dsRNA-binding domain-like"/>
    <property type="match status" value="2"/>
</dbReference>
<dbReference type="PROSITE" id="PS50137">
    <property type="entry name" value="DS_RBD"/>
    <property type="match status" value="2"/>
</dbReference>
<keyword evidence="1" id="KW-0677">Repeat</keyword>
<dbReference type="AlphaFoldDB" id="A0A2C9VCY5"/>
<dbReference type="EMBL" id="CM004395">
    <property type="protein sequence ID" value="OAY42174.1"/>
    <property type="molecule type" value="Genomic_DNA"/>
</dbReference>
<feature type="domain" description="DRBM" evidence="5">
    <location>
        <begin position="87"/>
        <end position="155"/>
    </location>
</feature>
<comment type="caution">
    <text evidence="6">The sequence shown here is derived from an EMBL/GenBank/DDBJ whole genome shotgun (WGS) entry which is preliminary data.</text>
</comment>
<feature type="compositionally biased region" description="Basic and acidic residues" evidence="4">
    <location>
        <begin position="365"/>
        <end position="379"/>
    </location>
</feature>
<proteinExistence type="predicted"/>
<accession>A0A2C9VCY5</accession>
<dbReference type="CDD" id="cd19907">
    <property type="entry name" value="DSRM_AtDRB-like_rpt1"/>
    <property type="match status" value="1"/>
</dbReference>
<dbReference type="OMA" id="KSEWDSH"/>
<evidence type="ECO:0000256" key="2">
    <source>
        <dbReference type="ARBA" id="ARBA00022884"/>
    </source>
</evidence>
<dbReference type="Pfam" id="PF00035">
    <property type="entry name" value="dsrm"/>
    <property type="match status" value="2"/>
</dbReference>
<dbReference type="InterPro" id="IPR044450">
    <property type="entry name" value="AtDRB-like_DSRM_1"/>
</dbReference>
<feature type="region of interest" description="Disordered" evidence="4">
    <location>
        <begin position="535"/>
        <end position="575"/>
    </location>
</feature>
<feature type="region of interest" description="Disordered" evidence="4">
    <location>
        <begin position="339"/>
        <end position="379"/>
    </location>
</feature>
<name>A0A2C9VCY5_MANES</name>